<feature type="domain" description="DOD-type homing endonuclease" evidence="1">
    <location>
        <begin position="35"/>
        <end position="179"/>
    </location>
</feature>
<accession>A0A2J0LP59</accession>
<reference evidence="2 3" key="1">
    <citation type="submission" date="2017-09" db="EMBL/GenBank/DDBJ databases">
        <title>Depth-based differentiation of microbial function through sediment-hosted aquifers and enrichment of novel symbionts in the deep terrestrial subsurface.</title>
        <authorList>
            <person name="Probst A.J."/>
            <person name="Ladd B."/>
            <person name="Jarett J.K."/>
            <person name="Geller-Mcgrath D.E."/>
            <person name="Sieber C.M."/>
            <person name="Emerson J.B."/>
            <person name="Anantharaman K."/>
            <person name="Thomas B.C."/>
            <person name="Malmstrom R."/>
            <person name="Stieglmeier M."/>
            <person name="Klingl A."/>
            <person name="Woyke T."/>
            <person name="Ryan C.M."/>
            <person name="Banfield J.F."/>
        </authorList>
    </citation>
    <scope>NUCLEOTIDE SEQUENCE [LARGE SCALE GENOMIC DNA]</scope>
    <source>
        <strain evidence="2">CG12_big_fil_rev_8_21_14_0_65_43_15</strain>
    </source>
</reference>
<proteinExistence type="predicted"/>
<evidence type="ECO:0000313" key="3">
    <source>
        <dbReference type="Proteomes" id="UP000231267"/>
    </source>
</evidence>
<dbReference type="GO" id="GO:0004519">
    <property type="term" value="F:endonuclease activity"/>
    <property type="evidence" value="ECO:0007669"/>
    <property type="project" value="InterPro"/>
</dbReference>
<evidence type="ECO:0000259" key="1">
    <source>
        <dbReference type="PROSITE" id="PS50819"/>
    </source>
</evidence>
<dbReference type="InterPro" id="IPR027434">
    <property type="entry name" value="Homing_endonucl"/>
</dbReference>
<organism evidence="2 3">
    <name type="scientific">Candidatus Taenaricola geysiri</name>
    <dbReference type="NCBI Taxonomy" id="1974752"/>
    <lineage>
        <taxon>Bacteria</taxon>
        <taxon>Pseudomonadati</taxon>
        <taxon>Candidatus Omnitrophota</taxon>
        <taxon>Candidatus Taenaricola</taxon>
    </lineage>
</organism>
<name>A0A2J0LP59_9BACT</name>
<dbReference type="EMBL" id="PFGP01000059">
    <property type="protein sequence ID" value="PIW66546.1"/>
    <property type="molecule type" value="Genomic_DNA"/>
</dbReference>
<dbReference type="PROSITE" id="PS50819">
    <property type="entry name" value="INTEIN_ENDONUCLEASE"/>
    <property type="match status" value="1"/>
</dbReference>
<dbReference type="Proteomes" id="UP000231267">
    <property type="component" value="Unassembled WGS sequence"/>
</dbReference>
<dbReference type="Gene3D" id="3.10.28.10">
    <property type="entry name" value="Homing endonucleases"/>
    <property type="match status" value="1"/>
</dbReference>
<protein>
    <recommendedName>
        <fullName evidence="1">DOD-type homing endonuclease domain-containing protein</fullName>
    </recommendedName>
</protein>
<evidence type="ECO:0000313" key="2">
    <source>
        <dbReference type="EMBL" id="PIW66546.1"/>
    </source>
</evidence>
<comment type="caution">
    <text evidence="2">The sequence shown here is derived from an EMBL/GenBank/DDBJ whole genome shotgun (WGS) entry which is preliminary data.</text>
</comment>
<dbReference type="Pfam" id="PF14528">
    <property type="entry name" value="LAGLIDADG_3"/>
    <property type="match status" value="2"/>
</dbReference>
<dbReference type="InterPro" id="IPR004042">
    <property type="entry name" value="Intein_endonuc_central"/>
</dbReference>
<dbReference type="AlphaFoldDB" id="A0A2J0LP59"/>
<sequence>MYKVMAIKKDKRIQRAKGGINVDFFKRWSPNMAYVLGYFAADGGVFTNSGGSRYIHFVSTDYELLEKVKRLLFSKHKIASKKTYGQNRKAAFLLQIGCKEIYEDLIGMGFTPNKSSRLKLPEMPKRYLRHFIRGYFDGDGSIMHGYYRRKNRNNKLNPYTLTCFACANRDFLRDISKTLSGRLGVSVGYVDKRGTHLYYAKRDSAKLFHYMYKGVSSRLYLERKFNKFQKAIIPGA</sequence>
<gene>
    <name evidence="2" type="ORF">COW11_02770</name>
</gene>
<dbReference type="SUPFAM" id="SSF55608">
    <property type="entry name" value="Homing endonucleases"/>
    <property type="match status" value="2"/>
</dbReference>
<dbReference type="InterPro" id="IPR004860">
    <property type="entry name" value="LAGLIDADG_dom"/>
</dbReference>